<evidence type="ECO:0000313" key="5">
    <source>
        <dbReference type="EMBL" id="GAA1407281.1"/>
    </source>
</evidence>
<dbReference type="Pfam" id="PF12833">
    <property type="entry name" value="HTH_18"/>
    <property type="match status" value="1"/>
</dbReference>
<name>A0ABN1YJ60_9ACTN</name>
<dbReference type="PANTHER" id="PTHR47894:SF4">
    <property type="entry name" value="HTH-TYPE TRANSCRIPTIONAL REGULATOR GADX"/>
    <property type="match status" value="1"/>
</dbReference>
<keyword evidence="2" id="KW-0238">DNA-binding</keyword>
<dbReference type="InterPro" id="IPR018060">
    <property type="entry name" value="HTH_AraC"/>
</dbReference>
<keyword evidence="3" id="KW-0804">Transcription</keyword>
<dbReference type="InterPro" id="IPR009057">
    <property type="entry name" value="Homeodomain-like_sf"/>
</dbReference>
<dbReference type="Proteomes" id="UP001499863">
    <property type="component" value="Unassembled WGS sequence"/>
</dbReference>
<organism evidence="5 6">
    <name type="scientific">Kitasatospora putterlickiae</name>
    <dbReference type="NCBI Taxonomy" id="221725"/>
    <lineage>
        <taxon>Bacteria</taxon>
        <taxon>Bacillati</taxon>
        <taxon>Actinomycetota</taxon>
        <taxon>Actinomycetes</taxon>
        <taxon>Kitasatosporales</taxon>
        <taxon>Streptomycetaceae</taxon>
        <taxon>Kitasatospora</taxon>
    </lineage>
</organism>
<proteinExistence type="predicted"/>
<protein>
    <recommendedName>
        <fullName evidence="4">HTH araC/xylS-type domain-containing protein</fullName>
    </recommendedName>
</protein>
<dbReference type="PANTHER" id="PTHR47894">
    <property type="entry name" value="HTH-TYPE TRANSCRIPTIONAL REGULATOR GADX"/>
    <property type="match status" value="1"/>
</dbReference>
<keyword evidence="6" id="KW-1185">Reference proteome</keyword>
<feature type="domain" description="HTH araC/xylS-type" evidence="4">
    <location>
        <begin position="202"/>
        <end position="299"/>
    </location>
</feature>
<dbReference type="Gene3D" id="1.10.10.60">
    <property type="entry name" value="Homeodomain-like"/>
    <property type="match status" value="1"/>
</dbReference>
<dbReference type="SMART" id="SM00342">
    <property type="entry name" value="HTH_ARAC"/>
    <property type="match status" value="1"/>
</dbReference>
<dbReference type="EMBL" id="BAAAKJ010000322">
    <property type="protein sequence ID" value="GAA1407281.1"/>
    <property type="molecule type" value="Genomic_DNA"/>
</dbReference>
<comment type="caution">
    <text evidence="5">The sequence shown here is derived from an EMBL/GenBank/DDBJ whole genome shotgun (WGS) entry which is preliminary data.</text>
</comment>
<evidence type="ECO:0000256" key="3">
    <source>
        <dbReference type="ARBA" id="ARBA00023163"/>
    </source>
</evidence>
<dbReference type="SUPFAM" id="SSF46689">
    <property type="entry name" value="Homeodomain-like"/>
    <property type="match status" value="1"/>
</dbReference>
<accession>A0ABN1YJ60</accession>
<sequence length="302" mass="32253">MVERRRPVRLYDRAMPRSGVDMARSVRPTMARAVLRTLGPRHAGEPGRRVERLLGDGLPVPERLHARLVAALAAHGATALRAAAEGLLADDPLLAELSRCGDLPQLLDRVGLVEPWFHAGHRTRRALSSDGSSLIIRHIPSLGKNPVPSESLLVCALYVAGTAAAAGSTPRVEALRTGAARAAGWRLSWSDGPAAPDPRPLDAVRAHVARDPARTWRLAATAALLGLAPRTLQRALAAAGTSFQAELLAVRLEVAGQLTARTALPLADVAATAGFTDHAHLTRRFHAHYGCPPSEFRRTAHH</sequence>
<reference evidence="5 6" key="1">
    <citation type="journal article" date="2019" name="Int. J. Syst. Evol. Microbiol.">
        <title>The Global Catalogue of Microorganisms (GCM) 10K type strain sequencing project: providing services to taxonomists for standard genome sequencing and annotation.</title>
        <authorList>
            <consortium name="The Broad Institute Genomics Platform"/>
            <consortium name="The Broad Institute Genome Sequencing Center for Infectious Disease"/>
            <person name="Wu L."/>
            <person name="Ma J."/>
        </authorList>
    </citation>
    <scope>NUCLEOTIDE SEQUENCE [LARGE SCALE GENOMIC DNA]</scope>
    <source>
        <strain evidence="5 6">JCM 12393</strain>
    </source>
</reference>
<evidence type="ECO:0000256" key="2">
    <source>
        <dbReference type="ARBA" id="ARBA00023125"/>
    </source>
</evidence>
<dbReference type="PROSITE" id="PS01124">
    <property type="entry name" value="HTH_ARAC_FAMILY_2"/>
    <property type="match status" value="1"/>
</dbReference>
<evidence type="ECO:0000256" key="1">
    <source>
        <dbReference type="ARBA" id="ARBA00023015"/>
    </source>
</evidence>
<keyword evidence="1" id="KW-0805">Transcription regulation</keyword>
<evidence type="ECO:0000259" key="4">
    <source>
        <dbReference type="PROSITE" id="PS01124"/>
    </source>
</evidence>
<evidence type="ECO:0000313" key="6">
    <source>
        <dbReference type="Proteomes" id="UP001499863"/>
    </source>
</evidence>
<gene>
    <name evidence="5" type="ORF">GCM10009639_55890</name>
</gene>